<dbReference type="RefSeq" id="WP_232594343.1">
    <property type="nucleotide sequence ID" value="NZ_BSPD01000007.1"/>
</dbReference>
<keyword evidence="1" id="KW-1133">Transmembrane helix</keyword>
<name>A0AA37WKR8_9GAMM</name>
<protein>
    <submittedName>
        <fullName evidence="2">Uncharacterized protein</fullName>
    </submittedName>
</protein>
<organism evidence="2 3">
    <name type="scientific">Marinibactrum halimedae</name>
    <dbReference type="NCBI Taxonomy" id="1444977"/>
    <lineage>
        <taxon>Bacteria</taxon>
        <taxon>Pseudomonadati</taxon>
        <taxon>Pseudomonadota</taxon>
        <taxon>Gammaproteobacteria</taxon>
        <taxon>Cellvibrionales</taxon>
        <taxon>Cellvibrionaceae</taxon>
        <taxon>Marinibactrum</taxon>
    </lineage>
</organism>
<evidence type="ECO:0000313" key="3">
    <source>
        <dbReference type="Proteomes" id="UP001156870"/>
    </source>
</evidence>
<evidence type="ECO:0000256" key="1">
    <source>
        <dbReference type="SAM" id="Phobius"/>
    </source>
</evidence>
<reference evidence="2 3" key="1">
    <citation type="journal article" date="2014" name="Int. J. Syst. Evol. Microbiol.">
        <title>Complete genome sequence of Corynebacterium casei LMG S-19264T (=DSM 44701T), isolated from a smear-ripened cheese.</title>
        <authorList>
            <consortium name="US DOE Joint Genome Institute (JGI-PGF)"/>
            <person name="Walter F."/>
            <person name="Albersmeier A."/>
            <person name="Kalinowski J."/>
            <person name="Ruckert C."/>
        </authorList>
    </citation>
    <scope>NUCLEOTIDE SEQUENCE [LARGE SCALE GENOMIC DNA]</scope>
    <source>
        <strain evidence="2 3">NBRC 110095</strain>
    </source>
</reference>
<proteinExistence type="predicted"/>
<keyword evidence="3" id="KW-1185">Reference proteome</keyword>
<sequence length="543" mass="61734">MGYSKSNVNHHGISFLSTAFVQLVISISLLVPLHVAASVPVGVGLTRLADFSGSQPFVNIMKQSRPWIYKRRENGRWVNVKESPSLSEFGYPTMLGDNEFVMTRFFSNLDGHYRSGKYRFTYKGEAKFRWDGDAKVIKTKPGEVWLEIAAPKQGFGLSISHVKVGAPLSDMDLRHETELDSKEVFTQPFIEGLSPFEIIRFMDWQRTNNSSVSTWNQRTPKQYYTQALPKGVALEYQIDLANQLDVSGWFVIPHLADDDYVEKFAKLLNAEYRSSKPLFIEYTNEGWNSFFKQSKHLCGIGASKKLSKNPKQACARAYSERAVEVLNLVKKHLKPEIKLVRVISGMAVSPTRTKNILEWKDAFKHVDAFAIAPYFGGTNHWKPVTKREEQSLKKSMNQVTAQYPLPHVLKNTASFIRNIEKELKAQKAITDQYKLKLITYEAGQHLVAYGGGKSVEATNKTFHAANRHPQMYDIYQDYLSVWEKVVGNEIVMYNYVEKSNRFGSWGLGEYDGHLCDYPKYRAVADYIDPIAGVCSGQQAKSPK</sequence>
<feature type="transmembrane region" description="Helical" evidence="1">
    <location>
        <begin position="12"/>
        <end position="31"/>
    </location>
</feature>
<dbReference type="AlphaFoldDB" id="A0AA37WKR8"/>
<dbReference type="EMBL" id="BSPD01000007">
    <property type="protein sequence ID" value="GLS24485.1"/>
    <property type="molecule type" value="Genomic_DNA"/>
</dbReference>
<keyword evidence="1" id="KW-0472">Membrane</keyword>
<evidence type="ECO:0000313" key="2">
    <source>
        <dbReference type="EMBL" id="GLS24485.1"/>
    </source>
</evidence>
<dbReference type="Proteomes" id="UP001156870">
    <property type="component" value="Unassembled WGS sequence"/>
</dbReference>
<keyword evidence="1" id="KW-0812">Transmembrane</keyword>
<comment type="caution">
    <text evidence="2">The sequence shown here is derived from an EMBL/GenBank/DDBJ whole genome shotgun (WGS) entry which is preliminary data.</text>
</comment>
<gene>
    <name evidence="2" type="ORF">GCM10007877_01970</name>
</gene>
<accession>A0AA37WKR8</accession>